<protein>
    <submittedName>
        <fullName evidence="7">Dimerisation domain-containing protein</fullName>
    </submittedName>
</protein>
<sequence length="335" mass="35660">MTESDGGALKAMILGYRLSQVLYVLARLGVADALAAGPAPAADVAERTGCHADSLLRMLRAGRAMGITEELADGSFALTRRGRLLCRDADSSQWLRASLVGEPWHWDAWGSLLESVTTGVPAFEAAHGSNSFEFFDRTPGTGDTMMNRVTDEAKRRGKEIAEAYDFSSATCLVDAGGGRGAVLAEVLGRHAHLGGILMDLPYAVSGAADLLAEFGVADRCEVVAGDFRRDLPAGGDVCLLSAVLHSWDDDACVALLRRCLERYGRVIVVDEVIEPAGAALDTLLKDLQLMVFSGGRHRSLADYRRLFARAGAELVRHAPVGELELLMVGHPAAAA</sequence>
<dbReference type="InterPro" id="IPR016461">
    <property type="entry name" value="COMT-like"/>
</dbReference>
<dbReference type="Pfam" id="PF08100">
    <property type="entry name" value="Dimerisation"/>
    <property type="match status" value="1"/>
</dbReference>
<evidence type="ECO:0000256" key="4">
    <source>
        <dbReference type="PIRSR" id="PIRSR005739-1"/>
    </source>
</evidence>
<evidence type="ECO:0000256" key="2">
    <source>
        <dbReference type="ARBA" id="ARBA00022679"/>
    </source>
</evidence>
<dbReference type="GO" id="GO:0008171">
    <property type="term" value="F:O-methyltransferase activity"/>
    <property type="evidence" value="ECO:0007669"/>
    <property type="project" value="InterPro"/>
</dbReference>
<dbReference type="Pfam" id="PF00891">
    <property type="entry name" value="Methyltransf_2"/>
    <property type="match status" value="1"/>
</dbReference>
<dbReference type="Gene3D" id="1.10.287.1350">
    <property type="match status" value="1"/>
</dbReference>
<dbReference type="RefSeq" id="WP_103884034.1">
    <property type="nucleotide sequence ID" value="NZ_FNVU01000001.1"/>
</dbReference>
<dbReference type="InterPro" id="IPR001077">
    <property type="entry name" value="COMT_C"/>
</dbReference>
<evidence type="ECO:0000259" key="6">
    <source>
        <dbReference type="Pfam" id="PF08100"/>
    </source>
</evidence>
<dbReference type="InterPro" id="IPR029063">
    <property type="entry name" value="SAM-dependent_MTases_sf"/>
</dbReference>
<dbReference type="SUPFAM" id="SSF53335">
    <property type="entry name" value="S-adenosyl-L-methionine-dependent methyltransferases"/>
    <property type="match status" value="1"/>
</dbReference>
<dbReference type="Gene3D" id="3.40.50.150">
    <property type="entry name" value="Vaccinia Virus protein VP39"/>
    <property type="match status" value="1"/>
</dbReference>
<feature type="domain" description="O-methyltransferase C-terminal" evidence="5">
    <location>
        <begin position="109"/>
        <end position="311"/>
    </location>
</feature>
<dbReference type="InterPro" id="IPR036390">
    <property type="entry name" value="WH_DNA-bd_sf"/>
</dbReference>
<dbReference type="GO" id="GO:0046983">
    <property type="term" value="F:protein dimerization activity"/>
    <property type="evidence" value="ECO:0007669"/>
    <property type="project" value="InterPro"/>
</dbReference>
<dbReference type="AlphaFoldDB" id="A0A1H5TXY0"/>
<evidence type="ECO:0000313" key="8">
    <source>
        <dbReference type="Proteomes" id="UP000236754"/>
    </source>
</evidence>
<dbReference type="InterPro" id="IPR036388">
    <property type="entry name" value="WH-like_DNA-bd_sf"/>
</dbReference>
<dbReference type="OrthoDB" id="582216at2"/>
<dbReference type="InterPro" id="IPR012967">
    <property type="entry name" value="COMT_dimerisation"/>
</dbReference>
<keyword evidence="1" id="KW-0489">Methyltransferase</keyword>
<dbReference type="PANTHER" id="PTHR43712:SF2">
    <property type="entry name" value="O-METHYLTRANSFERASE CICE"/>
    <property type="match status" value="1"/>
</dbReference>
<keyword evidence="3" id="KW-0949">S-adenosyl-L-methionine</keyword>
<dbReference type="EMBL" id="FNVU01000001">
    <property type="protein sequence ID" value="SEF67694.1"/>
    <property type="molecule type" value="Genomic_DNA"/>
</dbReference>
<feature type="domain" description="O-methyltransferase dimerisation" evidence="6">
    <location>
        <begin position="13"/>
        <end position="86"/>
    </location>
</feature>
<feature type="active site" description="Proton acceptor" evidence="4">
    <location>
        <position position="245"/>
    </location>
</feature>
<dbReference type="Proteomes" id="UP000236754">
    <property type="component" value="Unassembled WGS sequence"/>
</dbReference>
<evidence type="ECO:0000256" key="1">
    <source>
        <dbReference type="ARBA" id="ARBA00022603"/>
    </source>
</evidence>
<organism evidence="7 8">
    <name type="scientific">Actinacidiphila yanglinensis</name>
    <dbReference type="NCBI Taxonomy" id="310779"/>
    <lineage>
        <taxon>Bacteria</taxon>
        <taxon>Bacillati</taxon>
        <taxon>Actinomycetota</taxon>
        <taxon>Actinomycetes</taxon>
        <taxon>Kitasatosporales</taxon>
        <taxon>Streptomycetaceae</taxon>
        <taxon>Actinacidiphila</taxon>
    </lineage>
</organism>
<dbReference type="PANTHER" id="PTHR43712">
    <property type="entry name" value="PUTATIVE (AFU_ORTHOLOGUE AFUA_4G14580)-RELATED"/>
    <property type="match status" value="1"/>
</dbReference>
<keyword evidence="2" id="KW-0808">Transferase</keyword>
<evidence type="ECO:0000313" key="7">
    <source>
        <dbReference type="EMBL" id="SEF67694.1"/>
    </source>
</evidence>
<dbReference type="Gene3D" id="1.10.10.10">
    <property type="entry name" value="Winged helix-like DNA-binding domain superfamily/Winged helix DNA-binding domain"/>
    <property type="match status" value="1"/>
</dbReference>
<dbReference type="PROSITE" id="PS51683">
    <property type="entry name" value="SAM_OMT_II"/>
    <property type="match status" value="1"/>
</dbReference>
<evidence type="ECO:0000259" key="5">
    <source>
        <dbReference type="Pfam" id="PF00891"/>
    </source>
</evidence>
<evidence type="ECO:0000256" key="3">
    <source>
        <dbReference type="ARBA" id="ARBA00022691"/>
    </source>
</evidence>
<dbReference type="SUPFAM" id="SSF46785">
    <property type="entry name" value="Winged helix' DNA-binding domain"/>
    <property type="match status" value="1"/>
</dbReference>
<name>A0A1H5TXY0_9ACTN</name>
<reference evidence="7 8" key="1">
    <citation type="submission" date="2016-10" db="EMBL/GenBank/DDBJ databases">
        <authorList>
            <person name="de Groot N.N."/>
        </authorList>
    </citation>
    <scope>NUCLEOTIDE SEQUENCE [LARGE SCALE GENOMIC DNA]</scope>
    <source>
        <strain evidence="7 8">CGMCC 4.2023</strain>
    </source>
</reference>
<accession>A0A1H5TXY0</accession>
<dbReference type="GO" id="GO:0032259">
    <property type="term" value="P:methylation"/>
    <property type="evidence" value="ECO:0007669"/>
    <property type="project" value="UniProtKB-KW"/>
</dbReference>
<keyword evidence="8" id="KW-1185">Reference proteome</keyword>
<dbReference type="PIRSF" id="PIRSF005739">
    <property type="entry name" value="O-mtase"/>
    <property type="match status" value="1"/>
</dbReference>
<proteinExistence type="predicted"/>
<gene>
    <name evidence="7" type="ORF">SAMN05216223_101693</name>
</gene>